<dbReference type="GO" id="GO:0016787">
    <property type="term" value="F:hydrolase activity"/>
    <property type="evidence" value="ECO:0007669"/>
    <property type="project" value="UniProtKB-UniRule"/>
</dbReference>
<evidence type="ECO:0000256" key="3">
    <source>
        <dbReference type="ARBA" id="ARBA00023098"/>
    </source>
</evidence>
<evidence type="ECO:0000256" key="1">
    <source>
        <dbReference type="ARBA" id="ARBA00022801"/>
    </source>
</evidence>
<keyword evidence="3 4" id="KW-0443">Lipid metabolism</keyword>
<dbReference type="PROSITE" id="PS51635">
    <property type="entry name" value="PNPLA"/>
    <property type="match status" value="1"/>
</dbReference>
<evidence type="ECO:0000313" key="8">
    <source>
        <dbReference type="Proteomes" id="UP001212602"/>
    </source>
</evidence>
<dbReference type="Proteomes" id="UP001212602">
    <property type="component" value="Unassembled WGS sequence"/>
</dbReference>
<protein>
    <submittedName>
        <fullName evidence="7">Patatin-like phospholipase family protein</fullName>
    </submittedName>
</protein>
<keyword evidence="8" id="KW-1185">Reference proteome</keyword>
<dbReference type="Gene3D" id="3.40.1090.10">
    <property type="entry name" value="Cytosolic phospholipase A2 catalytic domain"/>
    <property type="match status" value="2"/>
</dbReference>
<dbReference type="Pfam" id="PF12536">
    <property type="entry name" value="DUF3734"/>
    <property type="match status" value="1"/>
</dbReference>
<feature type="compositionally biased region" description="Low complexity" evidence="5">
    <location>
        <begin position="1"/>
        <end position="19"/>
    </location>
</feature>
<evidence type="ECO:0000256" key="4">
    <source>
        <dbReference type="PROSITE-ProRule" id="PRU01161"/>
    </source>
</evidence>
<dbReference type="GO" id="GO:0016042">
    <property type="term" value="P:lipid catabolic process"/>
    <property type="evidence" value="ECO:0007669"/>
    <property type="project" value="UniProtKB-UniRule"/>
</dbReference>
<sequence>MRAQGAGKKAGATATAPRLPEAPEPPAVGLPDAHRALVLQGGGALGSYQAGVYEALLARQPALDWVAGVSIGAINAALIAGNPPEKRVARLREFWQLVSSGAGQQWPHWAGERRWLNQWSAGSAIVAGIPGFFEPRMSPAWALGHAAPVLSYYDTTPLRATLEKLVDFDRINAGDMRFSVGAVNVRTGNSVYFDNRRQAIGPEHIMASGALPPGFAPVHIDGEDYWDGGIVSNTPLQYVLDEHDRDQRLLVLQVDLFSARGPMPRTMGEVLARQKDIQYSSRTRMNTDTLASNLNLQEQLAELLRSLPPAQRRNPVVAHLCAQLQHAPIDIMQLIYRHKPYELESKDYEFSRITVNEHWEAGMRDLERSFTHREWMRHVSHGAGVTTWDLGEVDQPRVRQPRRKV</sequence>
<feature type="short sequence motif" description="GXGXXG" evidence="4">
    <location>
        <begin position="41"/>
        <end position="46"/>
    </location>
</feature>
<dbReference type="InterPro" id="IPR021095">
    <property type="entry name" value="DUF3734"/>
</dbReference>
<dbReference type="PANTHER" id="PTHR14226:SF57">
    <property type="entry name" value="BLR7027 PROTEIN"/>
    <property type="match status" value="1"/>
</dbReference>
<dbReference type="RefSeq" id="WP_271427181.1">
    <property type="nucleotide sequence ID" value="NZ_JAQIPB010000002.1"/>
</dbReference>
<feature type="region of interest" description="Disordered" evidence="5">
    <location>
        <begin position="1"/>
        <end position="27"/>
    </location>
</feature>
<dbReference type="Pfam" id="PF01734">
    <property type="entry name" value="Patatin"/>
    <property type="match status" value="1"/>
</dbReference>
<organism evidence="7 8">
    <name type="scientific">Xenophilus arseniciresistens</name>
    <dbReference type="NCBI Taxonomy" id="1283306"/>
    <lineage>
        <taxon>Bacteria</taxon>
        <taxon>Pseudomonadati</taxon>
        <taxon>Pseudomonadota</taxon>
        <taxon>Betaproteobacteria</taxon>
        <taxon>Burkholderiales</taxon>
        <taxon>Comamonadaceae</taxon>
        <taxon>Xenophilus</taxon>
    </lineage>
</organism>
<evidence type="ECO:0000256" key="2">
    <source>
        <dbReference type="ARBA" id="ARBA00022963"/>
    </source>
</evidence>
<reference evidence="7" key="1">
    <citation type="submission" date="2023-01" db="EMBL/GenBank/DDBJ databases">
        <title>Xenophilus mangrovi sp. nov., isolated from soil of Mangrove nature reserve.</title>
        <authorList>
            <person name="Xu S."/>
            <person name="Liu Z."/>
            <person name="Xu Y."/>
        </authorList>
    </citation>
    <scope>NUCLEOTIDE SEQUENCE</scope>
    <source>
        <strain evidence="7">YW8</strain>
    </source>
</reference>
<feature type="short sequence motif" description="GXSXG" evidence="4">
    <location>
        <begin position="68"/>
        <end position="72"/>
    </location>
</feature>
<dbReference type="SUPFAM" id="SSF52151">
    <property type="entry name" value="FabD/lysophospholipase-like"/>
    <property type="match status" value="1"/>
</dbReference>
<keyword evidence="1 4" id="KW-0378">Hydrolase</keyword>
<comment type="caution">
    <text evidence="7">The sequence shown here is derived from an EMBL/GenBank/DDBJ whole genome shotgun (WGS) entry which is preliminary data.</text>
</comment>
<keyword evidence="2 4" id="KW-0442">Lipid degradation</keyword>
<name>A0AAE3SYE2_9BURK</name>
<dbReference type="InterPro" id="IPR016035">
    <property type="entry name" value="Acyl_Trfase/lysoPLipase"/>
</dbReference>
<evidence type="ECO:0000313" key="7">
    <source>
        <dbReference type="EMBL" id="MDA7415939.1"/>
    </source>
</evidence>
<feature type="active site" description="Proton acceptor" evidence="4">
    <location>
        <position position="227"/>
    </location>
</feature>
<dbReference type="CDD" id="cd07209">
    <property type="entry name" value="Pat_hypo_Ecoli_Z1214_like"/>
    <property type="match status" value="1"/>
</dbReference>
<feature type="domain" description="PNPLA" evidence="6">
    <location>
        <begin position="37"/>
        <end position="240"/>
    </location>
</feature>
<dbReference type="PANTHER" id="PTHR14226">
    <property type="entry name" value="NEUROPATHY TARGET ESTERASE/SWISS CHEESE D.MELANOGASTER"/>
    <property type="match status" value="1"/>
</dbReference>
<evidence type="ECO:0000259" key="6">
    <source>
        <dbReference type="PROSITE" id="PS51635"/>
    </source>
</evidence>
<feature type="short sequence motif" description="DGA/G" evidence="4">
    <location>
        <begin position="227"/>
        <end position="229"/>
    </location>
</feature>
<dbReference type="InterPro" id="IPR002641">
    <property type="entry name" value="PNPLA_dom"/>
</dbReference>
<gene>
    <name evidence="7" type="ORF">PGB34_06135</name>
</gene>
<evidence type="ECO:0000256" key="5">
    <source>
        <dbReference type="SAM" id="MobiDB-lite"/>
    </source>
</evidence>
<feature type="active site" description="Nucleophile" evidence="4">
    <location>
        <position position="70"/>
    </location>
</feature>
<proteinExistence type="predicted"/>
<dbReference type="AlphaFoldDB" id="A0AAE3SYE2"/>
<dbReference type="EMBL" id="JAQIPB010000002">
    <property type="protein sequence ID" value="MDA7415939.1"/>
    <property type="molecule type" value="Genomic_DNA"/>
</dbReference>
<accession>A0AAE3SYE2</accession>
<dbReference type="InterPro" id="IPR050301">
    <property type="entry name" value="NTE"/>
</dbReference>